<protein>
    <recommendedName>
        <fullName evidence="1">F-box domain-containing protein</fullName>
    </recommendedName>
</protein>
<evidence type="ECO:0000313" key="2">
    <source>
        <dbReference type="EMBL" id="KAG2555116.1"/>
    </source>
</evidence>
<feature type="domain" description="F-box" evidence="1">
    <location>
        <begin position="5"/>
        <end position="52"/>
    </location>
</feature>
<dbReference type="Gene3D" id="1.20.1280.50">
    <property type="match status" value="1"/>
</dbReference>
<evidence type="ECO:0000259" key="1">
    <source>
        <dbReference type="PROSITE" id="PS50181"/>
    </source>
</evidence>
<dbReference type="PANTHER" id="PTHR44586:SF14">
    <property type="entry name" value="F-BOX DOMAIN CONTAINING PROTEIN, EXPRESSED"/>
    <property type="match status" value="1"/>
</dbReference>
<sequence length="415" mass="47468">MEIVVEKMPELPEEILMDIFDLLEIPDLVRAGSVCSSWNSAYTRIRNIGQQKQAQTPCLLYTSESAGENVACLFSLAEKRAYKLTLPEPPIHRRYLIGSSHGWVITVDERSEMHLVNPITSEQIALPSVITIEQVAPIYDNTGAICKYNYSMSIKKSVTRPPLTLGLEKLRYYFHHKAHIFYDASVGSYIVVFIHNPFGQLVFARLGDDKWTRLSSYTNFQDCIYQDGVLYAVTAFGEIIAFDLKGPVVGTKIIMDRVKNLYGGERVYIVQAPWGDLLQVWRPEIWIQEEVDGHRHEATFQHKMKWMEIYKVCTVTKKLVQMNSLDDHILFLGSNQSLCSHAKEYPHLKPNHVYFTDDVELVASSCEWGYRLNIGVLNFADKSVEEIISPRPWSNCLAPLFIVPNPRKLDLALHI</sequence>
<dbReference type="InterPro" id="IPR036047">
    <property type="entry name" value="F-box-like_dom_sf"/>
</dbReference>
<dbReference type="InterPro" id="IPR005174">
    <property type="entry name" value="KIB1-4_b-propeller"/>
</dbReference>
<dbReference type="Proteomes" id="UP000823388">
    <property type="component" value="Chromosome 9K"/>
</dbReference>
<reference evidence="2" key="1">
    <citation type="submission" date="2020-05" db="EMBL/GenBank/DDBJ databases">
        <title>WGS assembly of Panicum virgatum.</title>
        <authorList>
            <person name="Lovell J.T."/>
            <person name="Jenkins J."/>
            <person name="Shu S."/>
            <person name="Juenger T.E."/>
            <person name="Schmutz J."/>
        </authorList>
    </citation>
    <scope>NUCLEOTIDE SEQUENCE</scope>
    <source>
        <strain evidence="2">AP13</strain>
    </source>
</reference>
<organism evidence="2 3">
    <name type="scientific">Panicum virgatum</name>
    <name type="common">Blackwell switchgrass</name>
    <dbReference type="NCBI Taxonomy" id="38727"/>
    <lineage>
        <taxon>Eukaryota</taxon>
        <taxon>Viridiplantae</taxon>
        <taxon>Streptophyta</taxon>
        <taxon>Embryophyta</taxon>
        <taxon>Tracheophyta</taxon>
        <taxon>Spermatophyta</taxon>
        <taxon>Magnoliopsida</taxon>
        <taxon>Liliopsida</taxon>
        <taxon>Poales</taxon>
        <taxon>Poaceae</taxon>
        <taxon>PACMAD clade</taxon>
        <taxon>Panicoideae</taxon>
        <taxon>Panicodae</taxon>
        <taxon>Paniceae</taxon>
        <taxon>Panicinae</taxon>
        <taxon>Panicum</taxon>
        <taxon>Panicum sect. Hiantes</taxon>
    </lineage>
</organism>
<dbReference type="AlphaFoldDB" id="A0A8T0P743"/>
<dbReference type="PANTHER" id="PTHR44586">
    <property type="entry name" value="F-BOX DOMAIN CONTAINING PROTEIN, EXPRESSED"/>
    <property type="match status" value="1"/>
</dbReference>
<name>A0A8T0P743_PANVG</name>
<dbReference type="SMART" id="SM00256">
    <property type="entry name" value="FBOX"/>
    <property type="match status" value="1"/>
</dbReference>
<dbReference type="CDD" id="cd09917">
    <property type="entry name" value="F-box_SF"/>
    <property type="match status" value="1"/>
</dbReference>
<dbReference type="Pfam" id="PF03478">
    <property type="entry name" value="Beta-prop_KIB1-4"/>
    <property type="match status" value="1"/>
</dbReference>
<evidence type="ECO:0000313" key="3">
    <source>
        <dbReference type="Proteomes" id="UP000823388"/>
    </source>
</evidence>
<dbReference type="Pfam" id="PF12937">
    <property type="entry name" value="F-box-like"/>
    <property type="match status" value="1"/>
</dbReference>
<dbReference type="EMBL" id="CM029053">
    <property type="protein sequence ID" value="KAG2555116.1"/>
    <property type="molecule type" value="Genomic_DNA"/>
</dbReference>
<keyword evidence="3" id="KW-1185">Reference proteome</keyword>
<proteinExistence type="predicted"/>
<comment type="caution">
    <text evidence="2">The sequence shown here is derived from an EMBL/GenBank/DDBJ whole genome shotgun (WGS) entry which is preliminary data.</text>
</comment>
<dbReference type="OrthoDB" id="695192at2759"/>
<gene>
    <name evidence="2" type="ORF">PVAP13_9KG547800</name>
</gene>
<dbReference type="SUPFAM" id="SSF81383">
    <property type="entry name" value="F-box domain"/>
    <property type="match status" value="1"/>
</dbReference>
<accession>A0A8T0P743</accession>
<dbReference type="InterPro" id="IPR001810">
    <property type="entry name" value="F-box_dom"/>
</dbReference>
<dbReference type="PROSITE" id="PS50181">
    <property type="entry name" value="FBOX"/>
    <property type="match status" value="1"/>
</dbReference>